<name>A0ABY4CMI8_9BACL</name>
<gene>
    <name evidence="1" type="ORF">LSG31_14095</name>
</gene>
<dbReference type="EMBL" id="CP089291">
    <property type="protein sequence ID" value="UOF89055.1"/>
    <property type="molecule type" value="Genomic_DNA"/>
</dbReference>
<evidence type="ECO:0000313" key="1">
    <source>
        <dbReference type="EMBL" id="UOF89055.1"/>
    </source>
</evidence>
<reference evidence="1" key="1">
    <citation type="submission" date="2021-12" db="EMBL/GenBank/DDBJ databases">
        <title>Alicyclobacillaceae gen. nov., sp. nov., isolated from chalcocite enrichment system.</title>
        <authorList>
            <person name="Jiang Z."/>
        </authorList>
    </citation>
    <scope>NUCLEOTIDE SEQUENCE</scope>
    <source>
        <strain evidence="1">MYW30-H2</strain>
    </source>
</reference>
<accession>A0ABY4CMI8</accession>
<dbReference type="RefSeq" id="WP_347435738.1">
    <property type="nucleotide sequence ID" value="NZ_CP089291.1"/>
</dbReference>
<dbReference type="Proteomes" id="UP000830167">
    <property type="component" value="Chromosome"/>
</dbReference>
<organism evidence="1 2">
    <name type="scientific">Fodinisporobacter ferrooxydans</name>
    <dbReference type="NCBI Taxonomy" id="2901836"/>
    <lineage>
        <taxon>Bacteria</taxon>
        <taxon>Bacillati</taxon>
        <taxon>Bacillota</taxon>
        <taxon>Bacilli</taxon>
        <taxon>Bacillales</taxon>
        <taxon>Alicyclobacillaceae</taxon>
        <taxon>Fodinisporobacter</taxon>
    </lineage>
</organism>
<proteinExistence type="predicted"/>
<evidence type="ECO:0000313" key="2">
    <source>
        <dbReference type="Proteomes" id="UP000830167"/>
    </source>
</evidence>
<keyword evidence="2" id="KW-1185">Reference proteome</keyword>
<sequence>MKGRFIIPVVIALTLMTIATVTTPVYGAEQNSSIKQDNLYQDFMFDLIRFDIIKTIRREYNAGNESGFGYKTNRWWIRIVDSHFEMVSPKPFENYRKVFIVSLKIQPSYEKNNKVVNLNHYDIITFKVYPELLRTDGANKGIELMKYEKKVELVGNRTDVTHE</sequence>
<protein>
    <recommendedName>
        <fullName evidence="3">DUF3888 domain-containing protein</fullName>
    </recommendedName>
</protein>
<evidence type="ECO:0008006" key="3">
    <source>
        <dbReference type="Google" id="ProtNLM"/>
    </source>
</evidence>